<dbReference type="Proteomes" id="UP001139485">
    <property type="component" value="Unassembled WGS sequence"/>
</dbReference>
<sequence length="253" mass="25875">MTSPLPDALRLAWWGTAWLRGHVVADHLIDEVVAHQATHAVHGLAGLGLGGAETETLIGGLGRLRAEGADTIGAAFPAEGHPAGLGGPAPFNAAALDAGEAVVVSGPGVEPPVGLVPHETGRATTWVAQPARRRPLTDLGEADRGLRAALPAAADALAALDVARWRPEVADVLMNLRRREELAGPPGVPSRAVDLAARALQAQEICDLALEDDGGAVSLGEAQRRADVLRPLARAAREALVAAGSPEGWPPAG</sequence>
<proteinExistence type="predicted"/>
<keyword evidence="2" id="KW-1185">Reference proteome</keyword>
<gene>
    <name evidence="1" type="ORF">M8330_01340</name>
</gene>
<dbReference type="AlphaFoldDB" id="A0A9X2D4J4"/>
<reference evidence="1" key="1">
    <citation type="submission" date="2022-05" db="EMBL/GenBank/DDBJ databases">
        <authorList>
            <person name="Tuo L."/>
        </authorList>
    </citation>
    <scope>NUCLEOTIDE SEQUENCE</scope>
    <source>
        <strain evidence="1">BSK12Z-4</strain>
    </source>
</reference>
<dbReference type="RefSeq" id="WP_250825870.1">
    <property type="nucleotide sequence ID" value="NZ_JAMOIL010000001.1"/>
</dbReference>
<protein>
    <submittedName>
        <fullName evidence="1">Uncharacterized protein</fullName>
    </submittedName>
</protein>
<dbReference type="EMBL" id="JAMOIL010000001">
    <property type="protein sequence ID" value="MCM0618935.1"/>
    <property type="molecule type" value="Genomic_DNA"/>
</dbReference>
<organism evidence="1 2">
    <name type="scientific">Nocardioides bruguierae</name>
    <dbReference type="NCBI Taxonomy" id="2945102"/>
    <lineage>
        <taxon>Bacteria</taxon>
        <taxon>Bacillati</taxon>
        <taxon>Actinomycetota</taxon>
        <taxon>Actinomycetes</taxon>
        <taxon>Propionibacteriales</taxon>
        <taxon>Nocardioidaceae</taxon>
        <taxon>Nocardioides</taxon>
    </lineage>
</organism>
<evidence type="ECO:0000313" key="2">
    <source>
        <dbReference type="Proteomes" id="UP001139485"/>
    </source>
</evidence>
<comment type="caution">
    <text evidence="1">The sequence shown here is derived from an EMBL/GenBank/DDBJ whole genome shotgun (WGS) entry which is preliminary data.</text>
</comment>
<accession>A0A9X2D4J4</accession>
<evidence type="ECO:0000313" key="1">
    <source>
        <dbReference type="EMBL" id="MCM0618935.1"/>
    </source>
</evidence>
<name>A0A9X2D4J4_9ACTN</name>